<keyword evidence="4 8" id="KW-1133">Transmembrane helix</keyword>
<dbReference type="InterPro" id="IPR015943">
    <property type="entry name" value="WD40/YVTN_repeat-like_dom_sf"/>
</dbReference>
<keyword evidence="2 8" id="KW-0812">Transmembrane</keyword>
<dbReference type="Gene3D" id="3.30.60.270">
    <property type="match status" value="1"/>
</dbReference>
<feature type="domain" description="VPS10" evidence="10">
    <location>
        <begin position="79"/>
        <end position="706"/>
    </location>
</feature>
<dbReference type="GO" id="GO:0005829">
    <property type="term" value="C:cytosol"/>
    <property type="evidence" value="ECO:0007669"/>
    <property type="project" value="GOC"/>
</dbReference>
<evidence type="ECO:0000256" key="9">
    <source>
        <dbReference type="SAM" id="SignalP"/>
    </source>
</evidence>
<evidence type="ECO:0000256" key="2">
    <source>
        <dbReference type="ARBA" id="ARBA00022692"/>
    </source>
</evidence>
<proteinExistence type="predicted"/>
<dbReference type="InterPro" id="IPR031777">
    <property type="entry name" value="Sortilin_C"/>
</dbReference>
<organism evidence="11 12">
    <name type="scientific">Lipomyces tetrasporus</name>
    <dbReference type="NCBI Taxonomy" id="54092"/>
    <lineage>
        <taxon>Eukaryota</taxon>
        <taxon>Fungi</taxon>
        <taxon>Dikarya</taxon>
        <taxon>Ascomycota</taxon>
        <taxon>Saccharomycotina</taxon>
        <taxon>Lipomycetes</taxon>
        <taxon>Lipomycetales</taxon>
        <taxon>Lipomycetaceae</taxon>
        <taxon>Lipomyces</taxon>
    </lineage>
</organism>
<dbReference type="AlphaFoldDB" id="A0AAD7VPP5"/>
<evidence type="ECO:0000256" key="1">
    <source>
        <dbReference type="ARBA" id="ARBA00004370"/>
    </source>
</evidence>
<evidence type="ECO:0000259" key="10">
    <source>
        <dbReference type="SMART" id="SM00602"/>
    </source>
</evidence>
<evidence type="ECO:0000256" key="7">
    <source>
        <dbReference type="SAM" id="MobiDB-lite"/>
    </source>
</evidence>
<feature type="transmembrane region" description="Helical" evidence="8">
    <location>
        <begin position="718"/>
        <end position="739"/>
    </location>
</feature>
<dbReference type="GeneID" id="80880403"/>
<feature type="chain" id="PRO_5042032677" description="VPS10 domain-containing protein" evidence="9">
    <location>
        <begin position="24"/>
        <end position="917"/>
    </location>
</feature>
<dbReference type="GO" id="GO:0016020">
    <property type="term" value="C:membrane"/>
    <property type="evidence" value="ECO:0007669"/>
    <property type="project" value="UniProtKB-SubCell"/>
</dbReference>
<keyword evidence="9" id="KW-0732">Signal</keyword>
<dbReference type="SUPFAM" id="SSF110296">
    <property type="entry name" value="Oligoxyloglucan reducing end-specific cellobiohydrolase"/>
    <property type="match status" value="1"/>
</dbReference>
<dbReference type="PANTHER" id="PTHR12106">
    <property type="entry name" value="SORTILIN RELATED"/>
    <property type="match status" value="1"/>
</dbReference>
<keyword evidence="6" id="KW-0325">Glycoprotein</keyword>
<dbReference type="Gene3D" id="2.130.10.10">
    <property type="entry name" value="YVTN repeat-like/Quinoprotein amine dehydrogenase"/>
    <property type="match status" value="1"/>
</dbReference>
<dbReference type="Proteomes" id="UP001217417">
    <property type="component" value="Unassembled WGS sequence"/>
</dbReference>
<dbReference type="Pfam" id="PF15901">
    <property type="entry name" value="Sortilin_C"/>
    <property type="match status" value="1"/>
</dbReference>
<evidence type="ECO:0000256" key="5">
    <source>
        <dbReference type="ARBA" id="ARBA00023136"/>
    </source>
</evidence>
<feature type="region of interest" description="Disordered" evidence="7">
    <location>
        <begin position="867"/>
        <end position="917"/>
    </location>
</feature>
<feature type="region of interest" description="Disordered" evidence="7">
    <location>
        <begin position="805"/>
        <end position="824"/>
    </location>
</feature>
<evidence type="ECO:0000256" key="8">
    <source>
        <dbReference type="SAM" id="Phobius"/>
    </source>
</evidence>
<comment type="caution">
    <text evidence="11">The sequence shown here is derived from an EMBL/GenBank/DDBJ whole genome shotgun (WGS) entry which is preliminary data.</text>
</comment>
<keyword evidence="3" id="KW-0677">Repeat</keyword>
<feature type="compositionally biased region" description="Low complexity" evidence="7">
    <location>
        <begin position="899"/>
        <end position="909"/>
    </location>
</feature>
<evidence type="ECO:0000313" key="12">
    <source>
        <dbReference type="Proteomes" id="UP001217417"/>
    </source>
</evidence>
<evidence type="ECO:0000313" key="11">
    <source>
        <dbReference type="EMBL" id="KAJ8098017.1"/>
    </source>
</evidence>
<dbReference type="GO" id="GO:0006896">
    <property type="term" value="P:Golgi to vacuole transport"/>
    <property type="evidence" value="ECO:0007669"/>
    <property type="project" value="TreeGrafter"/>
</dbReference>
<dbReference type="InterPro" id="IPR031778">
    <property type="entry name" value="Sortilin_N"/>
</dbReference>
<evidence type="ECO:0000256" key="4">
    <source>
        <dbReference type="ARBA" id="ARBA00022989"/>
    </source>
</evidence>
<dbReference type="Pfam" id="PF15902">
    <property type="entry name" value="Sortilin-Vps10"/>
    <property type="match status" value="1"/>
</dbReference>
<dbReference type="PANTHER" id="PTHR12106:SF27">
    <property type="entry name" value="SORTILIN-RELATED RECEPTOR"/>
    <property type="match status" value="1"/>
</dbReference>
<dbReference type="FunFam" id="3.30.60.270:FF:000005">
    <property type="entry name" value="Sortilin"/>
    <property type="match status" value="1"/>
</dbReference>
<dbReference type="RefSeq" id="XP_056041467.1">
    <property type="nucleotide sequence ID" value="XM_056185237.1"/>
</dbReference>
<dbReference type="GO" id="GO:0006895">
    <property type="term" value="P:Golgi to endosome transport"/>
    <property type="evidence" value="ECO:0007669"/>
    <property type="project" value="TreeGrafter"/>
</dbReference>
<protein>
    <recommendedName>
        <fullName evidence="10">VPS10 domain-containing protein</fullName>
    </recommendedName>
</protein>
<name>A0AAD7VPP5_9ASCO</name>
<dbReference type="Gene3D" id="2.10.70.80">
    <property type="match status" value="1"/>
</dbReference>
<comment type="subcellular location">
    <subcellularLocation>
        <location evidence="1">Membrane</location>
    </subcellularLocation>
</comment>
<keyword evidence="5 8" id="KW-0472">Membrane</keyword>
<dbReference type="InterPro" id="IPR050310">
    <property type="entry name" value="VPS10-sortilin"/>
</dbReference>
<gene>
    <name evidence="11" type="ORF">POJ06DRAFT_201393</name>
</gene>
<dbReference type="EMBL" id="JARPMG010000010">
    <property type="protein sequence ID" value="KAJ8098017.1"/>
    <property type="molecule type" value="Genomic_DNA"/>
</dbReference>
<dbReference type="InterPro" id="IPR006581">
    <property type="entry name" value="VPS10"/>
</dbReference>
<dbReference type="GO" id="GO:0005794">
    <property type="term" value="C:Golgi apparatus"/>
    <property type="evidence" value="ECO:0007669"/>
    <property type="project" value="TreeGrafter"/>
</dbReference>
<feature type="transmembrane region" description="Helical" evidence="8">
    <location>
        <begin position="768"/>
        <end position="790"/>
    </location>
</feature>
<feature type="compositionally biased region" description="Low complexity" evidence="7">
    <location>
        <begin position="875"/>
        <end position="884"/>
    </location>
</feature>
<evidence type="ECO:0000256" key="3">
    <source>
        <dbReference type="ARBA" id="ARBA00022737"/>
    </source>
</evidence>
<feature type="signal peptide" evidence="9">
    <location>
        <begin position="1"/>
        <end position="23"/>
    </location>
</feature>
<reference evidence="11" key="1">
    <citation type="submission" date="2023-03" db="EMBL/GenBank/DDBJ databases">
        <title>Near-Complete genome sequence of Lipomyces tetrasporous NRRL Y-64009, an oleaginous yeast capable of growing on lignocellulosic hydrolysates.</title>
        <authorList>
            <consortium name="Lawrence Berkeley National Laboratory"/>
            <person name="Jagtap S.S."/>
            <person name="Liu J.-J."/>
            <person name="Walukiewicz H.E."/>
            <person name="Pangilinan J."/>
            <person name="Lipzen A."/>
            <person name="Ahrendt S."/>
            <person name="Koriabine M."/>
            <person name="Cobaugh K."/>
            <person name="Salamov A."/>
            <person name="Yoshinaga Y."/>
            <person name="Ng V."/>
            <person name="Daum C."/>
            <person name="Grigoriev I.V."/>
            <person name="Slininger P.J."/>
            <person name="Dien B.S."/>
            <person name="Jin Y.-S."/>
            <person name="Rao C.V."/>
        </authorList>
    </citation>
    <scope>NUCLEOTIDE SEQUENCE</scope>
    <source>
        <strain evidence="11">NRRL Y-64009</strain>
    </source>
</reference>
<accession>A0AAD7VPP5</accession>
<keyword evidence="12" id="KW-1185">Reference proteome</keyword>
<dbReference type="SMART" id="SM00602">
    <property type="entry name" value="VPS10"/>
    <property type="match status" value="1"/>
</dbReference>
<feature type="compositionally biased region" description="Pro residues" evidence="7">
    <location>
        <begin position="885"/>
        <end position="898"/>
    </location>
</feature>
<dbReference type="GO" id="GO:0006623">
    <property type="term" value="P:protein targeting to vacuole"/>
    <property type="evidence" value="ECO:0007669"/>
    <property type="project" value="TreeGrafter"/>
</dbReference>
<evidence type="ECO:0000256" key="6">
    <source>
        <dbReference type="ARBA" id="ARBA00023180"/>
    </source>
</evidence>
<sequence length="917" mass="101515">MARYFSLLLLLHLLLLDVFRAAAVDLSTDSDIPTIQLINSSSLHLAADDKVEFKTNLIDGKVEEYYYLERPPDSKDKDETVIIRTSLNIVHISDNHGASWKPVAAKDIVAIYPHPYNSDYVYLITNTAQHFVSTDRGKKFDPLKTPTEPNKVGAQIITFHKDHSDWLIWHGQMDCSKLPQGRPCVVETHYSTNNGKKWNPLLSGVNKQCMFAVGLQKSTDEKLIFCERAIGSIVELVSSTDYFKNEKVQFKDILAFAVQDDFLIVAAVDEDRTGLRMDVSIDGDTFAQAKFPPMFDVKQTQAYTILDTSTKAIVLHVTVNGERGAEFGTILKSNSNGTSYVTSIENANRNIFGFVDFEKMQGIEGLSIVNTVSNPGDTDKQLRSKITFDDGASWKFLEPPSVDSRGDSTGCAAAGEQCSLNLHGYTERIDVRDTYSSASAVGLMIGVGNVGSSLTKYGDGNTYLTRDGGATWKELAKGTYMWEYGDQGSIIVLVEHPVSTNKLTYTFNEGNTWEELTFFDEVVDVSDISTVPSDTSRKFLIHAKPSTSYGDKTLLVQVDFTGTTDVKCKLDEKDPSHDDFELWTPQRPGTSDKCLFGHETEYHRKIPDHMCYIGDKVIQPHAVVVRNCSCTRLDYECDENYYLANDGSCKLVAGYSPPDHSAICQQMPSLVEWFEPTGYRLIPLSTCVGGQQLAGTIAHACPGHDDEFENRHRGIHGFGLFLLIVLPFGMAAVVAYVLYNHYYGQYGQIRLGETDFDMRIGLGTENGLLKYPIIAVSAVIAFFSALPAIAQQLFTNWRGRASRPSRLYRGRNGTDPFHLNRTNSSGRYQYAPVVVEDARALHDSDTVFGSSDEDSDDDFAHVVPQDVHDIDRATPSSPQLSAAPSSPPFEPGTPPSPSSPTDLLPVSPTHGPISPDR</sequence>